<evidence type="ECO:0000313" key="5">
    <source>
        <dbReference type="EMBL" id="KAF4437395.1"/>
    </source>
</evidence>
<comment type="similarity">
    <text evidence="2">Belongs to the cerato-ulmin hydrophobin family.</text>
</comment>
<dbReference type="CDD" id="cd23508">
    <property type="entry name" value="hydrophobin_II"/>
    <property type="match status" value="1"/>
</dbReference>
<keyword evidence="6" id="KW-1185">Reference proteome</keyword>
<evidence type="ECO:0000256" key="1">
    <source>
        <dbReference type="ARBA" id="ARBA00004196"/>
    </source>
</evidence>
<sequence>MQFYTVASLFLASTAFAVPAKSPGYDPCPSGGFFGNPECCDANLVGVFSINCRSPTKTPKNAKDFQKICAKSGQKARCCGLAEAGDQGLICQKPVGVSA</sequence>
<evidence type="ECO:0000256" key="4">
    <source>
        <dbReference type="SAM" id="SignalP"/>
    </source>
</evidence>
<name>A0A8H4JR19_9HYPO</name>
<proteinExistence type="inferred from homology"/>
<comment type="caution">
    <text evidence="5">The sequence shown here is derived from an EMBL/GenBank/DDBJ whole genome shotgun (WGS) entry which is preliminary data.</text>
</comment>
<dbReference type="Pfam" id="PF06766">
    <property type="entry name" value="Hydrophobin_2"/>
    <property type="match status" value="1"/>
</dbReference>
<organism evidence="5 6">
    <name type="scientific">Fusarium austroafricanum</name>
    <dbReference type="NCBI Taxonomy" id="2364996"/>
    <lineage>
        <taxon>Eukaryota</taxon>
        <taxon>Fungi</taxon>
        <taxon>Dikarya</taxon>
        <taxon>Ascomycota</taxon>
        <taxon>Pezizomycotina</taxon>
        <taxon>Sordariomycetes</taxon>
        <taxon>Hypocreomycetidae</taxon>
        <taxon>Hypocreales</taxon>
        <taxon>Nectriaceae</taxon>
        <taxon>Fusarium</taxon>
        <taxon>Fusarium concolor species complex</taxon>
    </lineage>
</organism>
<dbReference type="PANTHER" id="PTHR42341:SF1">
    <property type="entry name" value="HYDROPHOBIN"/>
    <property type="match status" value="1"/>
</dbReference>
<keyword evidence="4" id="KW-0732">Signal</keyword>
<evidence type="ECO:0008006" key="7">
    <source>
        <dbReference type="Google" id="ProtNLM"/>
    </source>
</evidence>
<protein>
    <recommendedName>
        <fullName evidence="7">Hydrophobin</fullName>
    </recommendedName>
</protein>
<dbReference type="Proteomes" id="UP000605986">
    <property type="component" value="Unassembled WGS sequence"/>
</dbReference>
<gene>
    <name evidence="5" type="ORF">F53441_13072</name>
</gene>
<dbReference type="PANTHER" id="PTHR42341">
    <property type="entry name" value="HYDROPHOBIN"/>
    <property type="match status" value="1"/>
</dbReference>
<keyword evidence="3" id="KW-1015">Disulfide bond</keyword>
<evidence type="ECO:0000256" key="3">
    <source>
        <dbReference type="ARBA" id="ARBA00023157"/>
    </source>
</evidence>
<dbReference type="InterPro" id="IPR010636">
    <property type="entry name" value="Class_II_hydrophobin"/>
</dbReference>
<comment type="subcellular location">
    <subcellularLocation>
        <location evidence="1">Cell envelope</location>
    </subcellularLocation>
</comment>
<dbReference type="GO" id="GO:0005576">
    <property type="term" value="C:extracellular region"/>
    <property type="evidence" value="ECO:0007669"/>
    <property type="project" value="InterPro"/>
</dbReference>
<dbReference type="OrthoDB" id="4500971at2759"/>
<accession>A0A8H4JR19</accession>
<feature type="chain" id="PRO_5034097989" description="Hydrophobin" evidence="4">
    <location>
        <begin position="18"/>
        <end position="99"/>
    </location>
</feature>
<reference evidence="5" key="1">
    <citation type="submission" date="2020-01" db="EMBL/GenBank/DDBJ databases">
        <title>Identification and distribution of gene clusters putatively required for synthesis of sphingolipid metabolism inhibitors in phylogenetically diverse species of the filamentous fungus Fusarium.</title>
        <authorList>
            <person name="Kim H.-S."/>
            <person name="Busman M."/>
            <person name="Brown D.W."/>
            <person name="Divon H."/>
            <person name="Uhlig S."/>
            <person name="Proctor R.H."/>
        </authorList>
    </citation>
    <scope>NUCLEOTIDE SEQUENCE</scope>
    <source>
        <strain evidence="5">NRRL 53441</strain>
    </source>
</reference>
<dbReference type="AlphaFoldDB" id="A0A8H4JR19"/>
<dbReference type="InterPro" id="IPR036686">
    <property type="entry name" value="Class_II_Hydrophobin_sf"/>
</dbReference>
<dbReference type="Gene3D" id="3.20.120.10">
    <property type="entry name" value="Hydrophobin"/>
    <property type="match status" value="1"/>
</dbReference>
<feature type="signal peptide" evidence="4">
    <location>
        <begin position="1"/>
        <end position="17"/>
    </location>
</feature>
<dbReference type="EMBL" id="JAADJG010000761">
    <property type="protein sequence ID" value="KAF4437395.1"/>
    <property type="molecule type" value="Genomic_DNA"/>
</dbReference>
<evidence type="ECO:0000313" key="6">
    <source>
        <dbReference type="Proteomes" id="UP000605986"/>
    </source>
</evidence>
<evidence type="ECO:0000256" key="2">
    <source>
        <dbReference type="ARBA" id="ARBA00009576"/>
    </source>
</evidence>
<dbReference type="SUPFAM" id="SSF101751">
    <property type="entry name" value="Hydrophobin II, HfbII"/>
    <property type="match status" value="1"/>
</dbReference>